<dbReference type="OrthoDB" id="1055097at2759"/>
<dbReference type="GO" id="GO:0031012">
    <property type="term" value="C:extracellular matrix"/>
    <property type="evidence" value="ECO:0007669"/>
    <property type="project" value="TreeGrafter"/>
</dbReference>
<dbReference type="InterPro" id="IPR001611">
    <property type="entry name" value="Leu-rich_rpt"/>
</dbReference>
<dbReference type="EMBL" id="CAJFCJ010000018">
    <property type="protein sequence ID" value="CAD5122626.1"/>
    <property type="molecule type" value="Genomic_DNA"/>
</dbReference>
<evidence type="ECO:0000256" key="3">
    <source>
        <dbReference type="ARBA" id="ARBA00022737"/>
    </source>
</evidence>
<name>A0A7I8W248_9ANNE</name>
<comment type="caution">
    <text evidence="5">The sequence shown here is derived from an EMBL/GenBank/DDBJ whole genome shotgun (WGS) entry which is preliminary data.</text>
</comment>
<organism evidence="5 6">
    <name type="scientific">Dimorphilus gyrociliatus</name>
    <dbReference type="NCBI Taxonomy" id="2664684"/>
    <lineage>
        <taxon>Eukaryota</taxon>
        <taxon>Metazoa</taxon>
        <taxon>Spiralia</taxon>
        <taxon>Lophotrochozoa</taxon>
        <taxon>Annelida</taxon>
        <taxon>Polychaeta</taxon>
        <taxon>Polychaeta incertae sedis</taxon>
        <taxon>Dinophilidae</taxon>
        <taxon>Dimorphilus</taxon>
    </lineage>
</organism>
<gene>
    <name evidence="5" type="ORF">DGYR_LOCUS10417</name>
</gene>
<dbReference type="Pfam" id="PF00560">
    <property type="entry name" value="LRR_1"/>
    <property type="match status" value="1"/>
</dbReference>
<dbReference type="PANTHER" id="PTHR24373:SF370">
    <property type="entry name" value="FISH-LIPS, ISOFORM E"/>
    <property type="match status" value="1"/>
</dbReference>
<evidence type="ECO:0000313" key="5">
    <source>
        <dbReference type="EMBL" id="CAD5122626.1"/>
    </source>
</evidence>
<dbReference type="Pfam" id="PF13855">
    <property type="entry name" value="LRR_8"/>
    <property type="match status" value="2"/>
</dbReference>
<proteinExistence type="predicted"/>
<keyword evidence="3" id="KW-0677">Repeat</keyword>
<accession>A0A7I8W248</accession>
<dbReference type="InterPro" id="IPR003591">
    <property type="entry name" value="Leu-rich_rpt_typical-subtyp"/>
</dbReference>
<dbReference type="GO" id="GO:0005615">
    <property type="term" value="C:extracellular space"/>
    <property type="evidence" value="ECO:0007669"/>
    <property type="project" value="TreeGrafter"/>
</dbReference>
<sequence length="212" mass="24217">MMVVIILTAFLKTVISCPSDSCFCRGKTTVDCSFRGFEDIPQFRGEKIRYSVMDLSRNHLSFIGPNSFENVDAKTVNFSRNRLINVSPRAFNGPIRNSLQTLNLRYNPLSILHWAVFRRMSKLNRILLDHNNFFTIPVGLFDDNHGLEELSLAHNRISLLKTDSFRGLVSLSILNFKDNRLKEILDNTFLHLAKLHTLDLSGNHLSVLKPGK</sequence>
<dbReference type="SMART" id="SM00369">
    <property type="entry name" value="LRR_TYP"/>
    <property type="match status" value="6"/>
</dbReference>
<evidence type="ECO:0000256" key="1">
    <source>
        <dbReference type="ARBA" id="ARBA00022614"/>
    </source>
</evidence>
<evidence type="ECO:0000256" key="4">
    <source>
        <dbReference type="SAM" id="SignalP"/>
    </source>
</evidence>
<keyword evidence="2 4" id="KW-0732">Signal</keyword>
<keyword evidence="1" id="KW-0433">Leucine-rich repeat</keyword>
<dbReference type="PANTHER" id="PTHR24373">
    <property type="entry name" value="SLIT RELATED LEUCINE-RICH REPEAT NEURONAL PROTEIN"/>
    <property type="match status" value="1"/>
</dbReference>
<keyword evidence="6" id="KW-1185">Reference proteome</keyword>
<dbReference type="AlphaFoldDB" id="A0A7I8W248"/>
<dbReference type="SUPFAM" id="SSF52058">
    <property type="entry name" value="L domain-like"/>
    <property type="match status" value="1"/>
</dbReference>
<dbReference type="Gene3D" id="3.80.10.10">
    <property type="entry name" value="Ribonuclease Inhibitor"/>
    <property type="match status" value="1"/>
</dbReference>
<evidence type="ECO:0000313" key="6">
    <source>
        <dbReference type="Proteomes" id="UP000549394"/>
    </source>
</evidence>
<reference evidence="5 6" key="1">
    <citation type="submission" date="2020-08" db="EMBL/GenBank/DDBJ databases">
        <authorList>
            <person name="Hejnol A."/>
        </authorList>
    </citation>
    <scope>NUCLEOTIDE SEQUENCE [LARGE SCALE GENOMIC DNA]</scope>
</reference>
<protein>
    <submittedName>
        <fullName evidence="5">Uncharacterized protein</fullName>
    </submittedName>
</protein>
<feature type="signal peptide" evidence="4">
    <location>
        <begin position="1"/>
        <end position="16"/>
    </location>
</feature>
<dbReference type="InterPro" id="IPR050328">
    <property type="entry name" value="Dev_Immune_Receptor"/>
</dbReference>
<dbReference type="InterPro" id="IPR032675">
    <property type="entry name" value="LRR_dom_sf"/>
</dbReference>
<dbReference type="Proteomes" id="UP000549394">
    <property type="component" value="Unassembled WGS sequence"/>
</dbReference>
<evidence type="ECO:0000256" key="2">
    <source>
        <dbReference type="ARBA" id="ARBA00022729"/>
    </source>
</evidence>
<feature type="chain" id="PRO_5029503022" evidence="4">
    <location>
        <begin position="17"/>
        <end position="212"/>
    </location>
</feature>